<dbReference type="Proteomes" id="UP000572268">
    <property type="component" value="Unassembled WGS sequence"/>
</dbReference>
<proteinExistence type="predicted"/>
<evidence type="ECO:0000313" key="2">
    <source>
        <dbReference type="Proteomes" id="UP000572268"/>
    </source>
</evidence>
<gene>
    <name evidence="1" type="ORF">FOL46_007154</name>
</gene>
<dbReference type="EMBL" id="JABANN010000495">
    <property type="protein sequence ID" value="KAF4657976.1"/>
    <property type="molecule type" value="Genomic_DNA"/>
</dbReference>
<accession>A0A7J6LFP9</accession>
<evidence type="ECO:0000313" key="1">
    <source>
        <dbReference type="EMBL" id="KAF4657976.1"/>
    </source>
</evidence>
<protein>
    <submittedName>
        <fullName evidence="1">Uncharacterized protein</fullName>
    </submittedName>
</protein>
<sequence>MVLLSQEGNNNIGTRCRIDDETEETARQDFARATGLDARYAVYLRQEEVDALIQKTAGDDMNECLRLRHLWHACFPTKSTTESSRGDAASIADYHFDKQSSADEATNVRSM</sequence>
<dbReference type="AlphaFoldDB" id="A0A7J6LFP9"/>
<organism evidence="1 2">
    <name type="scientific">Perkinsus olseni</name>
    <name type="common">Perkinsus atlanticus</name>
    <dbReference type="NCBI Taxonomy" id="32597"/>
    <lineage>
        <taxon>Eukaryota</taxon>
        <taxon>Sar</taxon>
        <taxon>Alveolata</taxon>
        <taxon>Perkinsozoa</taxon>
        <taxon>Perkinsea</taxon>
        <taxon>Perkinsida</taxon>
        <taxon>Perkinsidae</taxon>
        <taxon>Perkinsus</taxon>
    </lineage>
</organism>
<comment type="caution">
    <text evidence="1">The sequence shown here is derived from an EMBL/GenBank/DDBJ whole genome shotgun (WGS) entry which is preliminary data.</text>
</comment>
<name>A0A7J6LFP9_PEROL</name>
<reference evidence="1 2" key="1">
    <citation type="submission" date="2020-04" db="EMBL/GenBank/DDBJ databases">
        <title>Perkinsus olseni comparative genomics.</title>
        <authorList>
            <person name="Bogema D.R."/>
        </authorList>
    </citation>
    <scope>NUCLEOTIDE SEQUENCE [LARGE SCALE GENOMIC DNA]</scope>
    <source>
        <strain evidence="1">ATCC PRA-31</strain>
    </source>
</reference>